<dbReference type="PANTHER" id="PTHR21254:SF1">
    <property type="entry name" value="C2 DOMAIN-CONTAINING PROTEIN 3"/>
    <property type="match status" value="1"/>
</dbReference>
<protein>
    <recommendedName>
        <fullName evidence="2">C2 domain-containing protein</fullName>
    </recommendedName>
</protein>
<proteinExistence type="predicted"/>
<feature type="compositionally biased region" description="Basic and acidic residues" evidence="1">
    <location>
        <begin position="823"/>
        <end position="833"/>
    </location>
</feature>
<evidence type="ECO:0000256" key="1">
    <source>
        <dbReference type="SAM" id="MobiDB-lite"/>
    </source>
</evidence>
<feature type="compositionally biased region" description="Polar residues" evidence="1">
    <location>
        <begin position="2296"/>
        <end position="2307"/>
    </location>
</feature>
<feature type="compositionally biased region" description="Low complexity" evidence="1">
    <location>
        <begin position="1526"/>
        <end position="1539"/>
    </location>
</feature>
<name>A0A139B016_GONPJ</name>
<evidence type="ECO:0000259" key="2">
    <source>
        <dbReference type="SMART" id="SM00239"/>
    </source>
</evidence>
<feature type="compositionally biased region" description="Polar residues" evidence="1">
    <location>
        <begin position="466"/>
        <end position="483"/>
    </location>
</feature>
<dbReference type="InterPro" id="IPR000008">
    <property type="entry name" value="C2_dom"/>
</dbReference>
<feature type="region of interest" description="Disordered" evidence="1">
    <location>
        <begin position="2241"/>
        <end position="2312"/>
    </location>
</feature>
<dbReference type="GO" id="GO:0060271">
    <property type="term" value="P:cilium assembly"/>
    <property type="evidence" value="ECO:0007669"/>
    <property type="project" value="TreeGrafter"/>
</dbReference>
<feature type="domain" description="C2" evidence="2">
    <location>
        <begin position="1575"/>
        <end position="1722"/>
    </location>
</feature>
<dbReference type="STRING" id="1344416.A0A139B016"/>
<dbReference type="Pfam" id="PF25339">
    <property type="entry name" value="C2_C2CD3_N"/>
    <property type="match status" value="1"/>
</dbReference>
<dbReference type="InterPro" id="IPR035892">
    <property type="entry name" value="C2_domain_sf"/>
</dbReference>
<dbReference type="Gene3D" id="2.60.40.150">
    <property type="entry name" value="C2 domain"/>
    <property type="match status" value="2"/>
</dbReference>
<feature type="region of interest" description="Disordered" evidence="1">
    <location>
        <begin position="2165"/>
        <end position="2228"/>
    </location>
</feature>
<feature type="compositionally biased region" description="Basic and acidic residues" evidence="1">
    <location>
        <begin position="2193"/>
        <end position="2206"/>
    </location>
</feature>
<evidence type="ECO:0000313" key="4">
    <source>
        <dbReference type="Proteomes" id="UP000070544"/>
    </source>
</evidence>
<dbReference type="EMBL" id="KQ965731">
    <property type="protein sequence ID" value="KXS22338.1"/>
    <property type="molecule type" value="Genomic_DNA"/>
</dbReference>
<feature type="region of interest" description="Disordered" evidence="1">
    <location>
        <begin position="405"/>
        <end position="566"/>
    </location>
</feature>
<accession>A0A139B016</accession>
<feature type="compositionally biased region" description="Low complexity" evidence="1">
    <location>
        <begin position="515"/>
        <end position="547"/>
    </location>
</feature>
<evidence type="ECO:0000313" key="3">
    <source>
        <dbReference type="EMBL" id="KXS22338.1"/>
    </source>
</evidence>
<feature type="compositionally biased region" description="Basic and acidic residues" evidence="1">
    <location>
        <begin position="51"/>
        <end position="64"/>
    </location>
</feature>
<feature type="compositionally biased region" description="Basic and acidic residues" evidence="1">
    <location>
        <begin position="2024"/>
        <end position="2038"/>
    </location>
</feature>
<gene>
    <name evidence="3" type="ORF">M427DRAFT_50673</name>
</gene>
<dbReference type="SMART" id="SM00239">
    <property type="entry name" value="C2"/>
    <property type="match status" value="2"/>
</dbReference>
<keyword evidence="4" id="KW-1185">Reference proteome</keyword>
<dbReference type="CDD" id="cd00030">
    <property type="entry name" value="C2"/>
    <property type="match status" value="1"/>
</dbReference>
<dbReference type="InterPro" id="IPR057537">
    <property type="entry name" value="C2_C2CD3_N"/>
</dbReference>
<reference evidence="3 4" key="1">
    <citation type="journal article" date="2015" name="Genome Biol. Evol.">
        <title>Phylogenomic analyses indicate that early fungi evolved digesting cell walls of algal ancestors of land plants.</title>
        <authorList>
            <person name="Chang Y."/>
            <person name="Wang S."/>
            <person name="Sekimoto S."/>
            <person name="Aerts A.L."/>
            <person name="Choi C."/>
            <person name="Clum A."/>
            <person name="LaButti K.M."/>
            <person name="Lindquist E.A."/>
            <person name="Yee Ngan C."/>
            <person name="Ohm R.A."/>
            <person name="Salamov A.A."/>
            <person name="Grigoriev I.V."/>
            <person name="Spatafora J.W."/>
            <person name="Berbee M.L."/>
        </authorList>
    </citation>
    <scope>NUCLEOTIDE SEQUENCE [LARGE SCALE GENOMIC DNA]</scope>
    <source>
        <strain evidence="3 4">JEL478</strain>
    </source>
</reference>
<sequence>MATSARDAMVGRGGSGFASRIPRPKFGASSNSAPRRASAEQAGNRGSAGDGRSKTQRKFEDVDARAGGGGESVRGTGKLAAMAPAMNGVGGLTGVISGGVTIPPLVQGEQRYRLVVGVGAVRWARSEEAAGDLVAVLRWWGDPLQIETEFQAARNSESESFTYAAFPVLCGSLQLIRYLNDMQGIHLPIHLANTTTPTLIGIAHLLPDSLADLPSHSIDAWIPVWAVSSLTNHNNSQSRHRIADIRVSIALQRVTPLLSPDRRAAFSPSQTLISSLPSSLPMFSSSLPPSTNSLPLSASLLGPNWPSQKAIESSSLPPEMQPPNPQPIPAPAFVPSNMSENMPPVHPIPVPDPAGSLPTRTLLAHPDNPPSVPPTNPKYVTLATGRASPPAALLTSILDRAKKRRQEFGRGSVGSGVGETDERLGGRKPPGVAVGNGGMPQRGSSRGYGSTSQGLHGPGPRKNGVTAASSVTRGAKQAGSTTRRPVLASVDPLEPRDGGPSASSVGTDHDSWAVPSSPSSLSSTGTLELPLPTNPVLSTTHVSSPHPSRSPTPPTPSTAPSSPLSAALAESDLAVLSRLADVEIDGHQGDVSDEDGAIAELVNARMAAAGVDRAKAAPVPAPSIPPVAAPPAKETIPPVSIRVRTPSVALLGRHVPPVVGAATVVVEHKATWARRGDAAVRGAGTLPRGLGGGRAVGGGGVLDVEIKGGVGVWDANWGRGSPVGKAKFWARGAVVEVRLVCTAGRPRKVVWEAVGEVDVSAVVDGKEELWEGRVAVWALPTGGSGPGRGVGVFSKDKGKMRHVGDVLLVVDGVREPSSPMENDDGREGSEATTEHSSPAVLKHDNAQVVQSTSPPSAPNPPQYLLLSITRARSLSLPPPPYPALLRLRVRMFAHLPPMETPPISYTREADFAWHYLAPLQPEGAVAEVWVDEGASGSGVASGGARLLGLVRPPVRAVAEAAKGDGVAGAEVATYPVVDPFTGASRGWVECGVWVGGWTAVRGIMREMGWADGGSRGWTWDKEENESATHEVGLAASDATETTSRTDKGRVQVVDKDDLDVNVNVTVHRAAGLRSLLEEAMGRATQEYDSGGNLDESDEGLEGPQAHLEFARDVGVNAYADIELETGDNEAKFVVLADVKEDGNANHDEEETVSVSSTPIRARTFCPVFEHTATFSARTNRSAVGQLVTDAKVAFNMWHRVPRDVGGGEDVLLGRCEVPLRTVVDSGGGWKGRWVTLEAEEGAGLGGMVMVSVEVVPAVEAIGGRSLLKLWEERMGGEGERSMRMTVDIEKVWVPTYVGEDDNDDRGPPLVETRDSENSVPLVFVRWRRPDRTGWESSGNALLRPLAPSTEEQESSALMRGDLGFSRKVDIPLSLANVRRLAQDTFQIEVWRTSSSASRNFRTVTFFDIPEGQGVGARIGIAYLDMSDALFEILEGSDDGKHVQKGSVQSRSGFAVVRGSFPLVNPDVDAMYGERVLCRVTMEILKSQSPTAKDVDGYTSKRKVALKKGGAASAKPSSPQKRSKAASSGTRLSSSLSSDPPLDRGKDGFLSGSAPELTSASKSSMFIGPVSQSIVPITIAVERALRLNDYPSHPEDPDNPFRLAADKVIYGTPNAFVTFDWDDGTGKVITYRTEIAHSQNSPIWNYRVTVTFATSMETIKSIYGGKKLINFRIWDAERVCHFPQSCEDVDHGFDEGEHFGAVEIGTATVDLAPLVRGMKEVYGWYDVRSSGGSTRGQLLVKVHPMENLNFSVGGSPPVPLLIPQSSNSGFTSGSRPILPSVVTFGNNQLLTSLSSSRQFDSRDVNSRTTTPPLLPPPPTAFLNAFAAMKSAVPGQTTDTWVWSGDGWDQRRVEVPAPFESGQDRDSLAVREDLRRAMLELDGLQTKMWERMMGEATSRRPELSRPLSHHFQPAHSAPRPSNIMEDAANNPFLVQSTSNVNSMVVTSGLSKQTDFQGYPDVSTTSSQGRALQNEGPSLLALAPVENRTNEVADTHVLADTRDLPRSETSSILPLRSNDDQTLLAQSKRENDPVSERRIDENSGDAQILQTQQAGDIPFFGGEQDAEEGNIAGQVSIPKTEQVEPSVDPVVPIVVDDNERARVTAFGDESGLLSSDFVGQEATGGIEDAFATELTGSLSDVDRTTDFDDEQPESDHGTLELVRLVDASDSGRPSSLGALSNPHEPSKQQQVVVARSADRDGERSGGEGHDSEDDFDSPDYHDGGVDDDEDDRLFRDRLHRVAFQVRELSESEAESGGELSGNDGDSSEVWGRRTTWRDPTGFKNFYEPRVEEALPGNETGPTQTHQTSLDVTKEEASRLRRIFVNRSL</sequence>
<dbReference type="SUPFAM" id="SSF49562">
    <property type="entry name" value="C2 domain (Calcium/lipid-binding domain, CaLB)"/>
    <property type="match status" value="1"/>
</dbReference>
<dbReference type="GO" id="GO:0071539">
    <property type="term" value="P:protein localization to centrosome"/>
    <property type="evidence" value="ECO:0007669"/>
    <property type="project" value="TreeGrafter"/>
</dbReference>
<feature type="compositionally biased region" description="Pro residues" evidence="1">
    <location>
        <begin position="548"/>
        <end position="557"/>
    </location>
</feature>
<dbReference type="Pfam" id="PF00168">
    <property type="entry name" value="C2"/>
    <property type="match status" value="2"/>
</dbReference>
<organism evidence="3 4">
    <name type="scientific">Gonapodya prolifera (strain JEL478)</name>
    <name type="common">Monoblepharis prolifera</name>
    <dbReference type="NCBI Taxonomy" id="1344416"/>
    <lineage>
        <taxon>Eukaryota</taxon>
        <taxon>Fungi</taxon>
        <taxon>Fungi incertae sedis</taxon>
        <taxon>Chytridiomycota</taxon>
        <taxon>Chytridiomycota incertae sedis</taxon>
        <taxon>Monoblepharidomycetes</taxon>
        <taxon>Monoblepharidales</taxon>
        <taxon>Gonapodyaceae</taxon>
        <taxon>Gonapodya</taxon>
    </lineage>
</organism>
<feature type="region of interest" description="Disordered" evidence="1">
    <location>
        <begin position="1337"/>
        <end position="1357"/>
    </location>
</feature>
<feature type="region of interest" description="Disordered" evidence="1">
    <location>
        <begin position="1794"/>
        <end position="1815"/>
    </location>
</feature>
<feature type="compositionally biased region" description="Polar residues" evidence="1">
    <location>
        <begin position="442"/>
        <end position="454"/>
    </location>
</feature>
<dbReference type="Proteomes" id="UP000070544">
    <property type="component" value="Unassembled WGS sequence"/>
</dbReference>
<feature type="region of interest" description="Disordered" evidence="1">
    <location>
        <begin position="1505"/>
        <end position="1553"/>
    </location>
</feature>
<feature type="region of interest" description="Disordered" evidence="1">
    <location>
        <begin position="813"/>
        <end position="840"/>
    </location>
</feature>
<dbReference type="GO" id="GO:0005814">
    <property type="term" value="C:centriole"/>
    <property type="evidence" value="ECO:0007669"/>
    <property type="project" value="TreeGrafter"/>
</dbReference>
<feature type="region of interest" description="Disordered" evidence="1">
    <location>
        <begin position="307"/>
        <end position="326"/>
    </location>
</feature>
<feature type="region of interest" description="Disordered" evidence="1">
    <location>
        <begin position="1"/>
        <end position="75"/>
    </location>
</feature>
<feature type="compositionally biased region" description="Polar residues" evidence="1">
    <location>
        <begin position="307"/>
        <end position="316"/>
    </location>
</feature>
<feature type="domain" description="C2" evidence="2">
    <location>
        <begin position="1061"/>
        <end position="1231"/>
    </location>
</feature>
<dbReference type="PANTHER" id="PTHR21254">
    <property type="entry name" value="C2 DOMAIN-CONTAINING PROTEIN 3"/>
    <property type="match status" value="1"/>
</dbReference>
<dbReference type="OrthoDB" id="79771at2759"/>
<feature type="region of interest" description="Disordered" evidence="1">
    <location>
        <begin position="1999"/>
        <end position="2039"/>
    </location>
</feature>